<dbReference type="SUPFAM" id="SSF53927">
    <property type="entry name" value="Cytidine deaminase-like"/>
    <property type="match status" value="1"/>
</dbReference>
<dbReference type="RefSeq" id="WP_305961624.1">
    <property type="nucleotide sequence ID" value="NZ_JAVAMQ010000001.1"/>
</dbReference>
<keyword evidence="2 3" id="KW-0501">Molybdenum cofactor biosynthesis</keyword>
<evidence type="ECO:0000256" key="2">
    <source>
        <dbReference type="ARBA" id="ARBA00023150"/>
    </source>
</evidence>
<comment type="caution">
    <text evidence="3">Lacks conserved residue(s) required for the propagation of feature annotation.</text>
</comment>
<organism evidence="5 6">
    <name type="scientific">Paracoccus spongiarum</name>
    <dbReference type="NCBI Taxonomy" id="3064387"/>
    <lineage>
        <taxon>Bacteria</taxon>
        <taxon>Pseudomonadati</taxon>
        <taxon>Pseudomonadota</taxon>
        <taxon>Alphaproteobacteria</taxon>
        <taxon>Rhodobacterales</taxon>
        <taxon>Paracoccaceae</taxon>
        <taxon>Paracoccus</taxon>
    </lineage>
</organism>
<dbReference type="Gene3D" id="3.40.140.10">
    <property type="entry name" value="Cytidine Deaminase, domain 2"/>
    <property type="match status" value="1"/>
</dbReference>
<keyword evidence="6" id="KW-1185">Reference proteome</keyword>
<dbReference type="InterPro" id="IPR003786">
    <property type="entry name" value="FdhD"/>
</dbReference>
<dbReference type="PANTHER" id="PTHR30592:SF1">
    <property type="entry name" value="SULFUR CARRIER PROTEIN FDHD"/>
    <property type="match status" value="1"/>
</dbReference>
<dbReference type="NCBIfam" id="TIGR00129">
    <property type="entry name" value="fdhD_narQ"/>
    <property type="match status" value="1"/>
</dbReference>
<dbReference type="EMBL" id="JAVAMQ010000001">
    <property type="protein sequence ID" value="MDP5305750.1"/>
    <property type="molecule type" value="Genomic_DNA"/>
</dbReference>
<sequence>MARSGPAGAGPAGPALATPGPAGAAQAAHLRVGGSRRPVSRVLPEETAVAMVYDGTTHAVMMASPADLEDFAVGFSLTEGIVAAPAQIAGCEIVAQPEGIEARIWLATDRAEALAARRRTLAGPVGCGLCGIDSLAQATRALPDLSDRGPLLAAAELATATGALRGWQPLHDRTHAVHAAGFMLPGEGIVLAREDVGRHNALDKLIGAMARQGIDAGRGAIVLTSRVSVEMVQKCAMAGCAVLIAVSAPTLHALRLAEGAGITLAAFARGDGFDLFCHPERLRAEVPDVA</sequence>
<evidence type="ECO:0000256" key="3">
    <source>
        <dbReference type="HAMAP-Rule" id="MF_00187"/>
    </source>
</evidence>
<evidence type="ECO:0000313" key="6">
    <source>
        <dbReference type="Proteomes" id="UP001224997"/>
    </source>
</evidence>
<dbReference type="InterPro" id="IPR016193">
    <property type="entry name" value="Cytidine_deaminase-like"/>
</dbReference>
<feature type="region of interest" description="Disordered" evidence="4">
    <location>
        <begin position="1"/>
        <end position="21"/>
    </location>
</feature>
<dbReference type="PANTHER" id="PTHR30592">
    <property type="entry name" value="FORMATE DEHYDROGENASE"/>
    <property type="match status" value="1"/>
</dbReference>
<dbReference type="Pfam" id="PF02634">
    <property type="entry name" value="FdhD-NarQ"/>
    <property type="match status" value="1"/>
</dbReference>
<reference evidence="5 6" key="1">
    <citation type="submission" date="2023-08" db="EMBL/GenBank/DDBJ databases">
        <authorList>
            <person name="Park J.-S."/>
        </authorList>
    </citation>
    <scope>NUCLEOTIDE SEQUENCE [LARGE SCALE GENOMIC DNA]</scope>
    <source>
        <strain evidence="5 6">2205BS29-5</strain>
    </source>
</reference>
<name>A0ABT9J7P4_9RHOB</name>
<gene>
    <name evidence="3 5" type="primary">fdhD</name>
    <name evidence="5" type="ORF">Q5Y72_01375</name>
</gene>
<dbReference type="HAMAP" id="MF_00187">
    <property type="entry name" value="FdhD"/>
    <property type="match status" value="1"/>
</dbReference>
<protein>
    <recommendedName>
        <fullName evidence="3">Sulfur carrier protein FdhD</fullName>
    </recommendedName>
</protein>
<evidence type="ECO:0000313" key="5">
    <source>
        <dbReference type="EMBL" id="MDP5305750.1"/>
    </source>
</evidence>
<comment type="similarity">
    <text evidence="3">Belongs to the FdhD family.</text>
</comment>
<feature type="active site" description="Cysteine persulfide intermediate" evidence="3">
    <location>
        <position position="127"/>
    </location>
</feature>
<keyword evidence="1 3" id="KW-0963">Cytoplasm</keyword>
<comment type="subcellular location">
    <subcellularLocation>
        <location evidence="3">Cytoplasm</location>
    </subcellularLocation>
</comment>
<dbReference type="PIRSF" id="PIRSF015626">
    <property type="entry name" value="FdhD"/>
    <property type="match status" value="1"/>
</dbReference>
<comment type="function">
    <text evidence="3">Required for formate dehydrogenase (FDH) activity. Acts as a sulfur carrier protein that transfers sulfur from IscS to the molybdenum cofactor prior to its insertion into FDH.</text>
</comment>
<accession>A0ABT9J7P4</accession>
<dbReference type="Gene3D" id="3.10.20.10">
    <property type="match status" value="1"/>
</dbReference>
<evidence type="ECO:0000256" key="1">
    <source>
        <dbReference type="ARBA" id="ARBA00022490"/>
    </source>
</evidence>
<proteinExistence type="inferred from homology"/>
<evidence type="ECO:0000256" key="4">
    <source>
        <dbReference type="SAM" id="MobiDB-lite"/>
    </source>
</evidence>
<comment type="caution">
    <text evidence="5">The sequence shown here is derived from an EMBL/GenBank/DDBJ whole genome shotgun (WGS) entry which is preliminary data.</text>
</comment>
<dbReference type="Proteomes" id="UP001224997">
    <property type="component" value="Unassembled WGS sequence"/>
</dbReference>
<feature type="compositionally biased region" description="Low complexity" evidence="4">
    <location>
        <begin position="12"/>
        <end position="21"/>
    </location>
</feature>